<dbReference type="SUPFAM" id="SSF51430">
    <property type="entry name" value="NAD(P)-linked oxidoreductase"/>
    <property type="match status" value="1"/>
</dbReference>
<dbReference type="EMBL" id="BMXB01000001">
    <property type="protein sequence ID" value="GHA23456.1"/>
    <property type="molecule type" value="Genomic_DNA"/>
</dbReference>
<proteinExistence type="predicted"/>
<dbReference type="Proteomes" id="UP000610456">
    <property type="component" value="Unassembled WGS sequence"/>
</dbReference>
<evidence type="ECO:0000259" key="1">
    <source>
        <dbReference type="Pfam" id="PF00248"/>
    </source>
</evidence>
<gene>
    <name evidence="2" type="ORF">GCM10007103_00620</name>
</gene>
<name>A0A918S6S9_9FLAO</name>
<dbReference type="InterPro" id="IPR036812">
    <property type="entry name" value="NAD(P)_OxRdtase_dom_sf"/>
</dbReference>
<dbReference type="PANTHER" id="PTHR43638">
    <property type="entry name" value="OXIDOREDUCTASE, ALDO/KETO REDUCTASE FAMILY PROTEIN"/>
    <property type="match status" value="1"/>
</dbReference>
<protein>
    <recommendedName>
        <fullName evidence="1">NADP-dependent oxidoreductase domain-containing protein</fullName>
    </recommendedName>
</protein>
<dbReference type="Pfam" id="PF00248">
    <property type="entry name" value="Aldo_ket_red"/>
    <property type="match status" value="1"/>
</dbReference>
<keyword evidence="3" id="KW-1185">Reference proteome</keyword>
<reference evidence="2" key="2">
    <citation type="submission" date="2020-09" db="EMBL/GenBank/DDBJ databases">
        <authorList>
            <person name="Sun Q."/>
            <person name="Kim S."/>
        </authorList>
    </citation>
    <scope>NUCLEOTIDE SEQUENCE</scope>
    <source>
        <strain evidence="2">KCTC 12719</strain>
    </source>
</reference>
<dbReference type="Gene3D" id="3.20.20.100">
    <property type="entry name" value="NADP-dependent oxidoreductase domain"/>
    <property type="match status" value="1"/>
</dbReference>
<evidence type="ECO:0000313" key="2">
    <source>
        <dbReference type="EMBL" id="GHA23456.1"/>
    </source>
</evidence>
<dbReference type="AlphaFoldDB" id="A0A918S6S9"/>
<accession>A0A918S6S9</accession>
<evidence type="ECO:0000313" key="3">
    <source>
        <dbReference type="Proteomes" id="UP000610456"/>
    </source>
</evidence>
<dbReference type="RefSeq" id="WP_189602632.1">
    <property type="nucleotide sequence ID" value="NZ_BMXB01000001.1"/>
</dbReference>
<dbReference type="GO" id="GO:0016491">
    <property type="term" value="F:oxidoreductase activity"/>
    <property type="evidence" value="ECO:0007669"/>
    <property type="project" value="InterPro"/>
</dbReference>
<dbReference type="InterPro" id="IPR020471">
    <property type="entry name" value="AKR"/>
</dbReference>
<comment type="caution">
    <text evidence="2">The sequence shown here is derived from an EMBL/GenBank/DDBJ whole genome shotgun (WGS) entry which is preliminary data.</text>
</comment>
<reference evidence="2" key="1">
    <citation type="journal article" date="2014" name="Int. J. Syst. Evol. Microbiol.">
        <title>Complete genome sequence of Corynebacterium casei LMG S-19264T (=DSM 44701T), isolated from a smear-ripened cheese.</title>
        <authorList>
            <consortium name="US DOE Joint Genome Institute (JGI-PGF)"/>
            <person name="Walter F."/>
            <person name="Albersmeier A."/>
            <person name="Kalinowski J."/>
            <person name="Ruckert C."/>
        </authorList>
    </citation>
    <scope>NUCLEOTIDE SEQUENCE</scope>
    <source>
        <strain evidence="2">KCTC 12719</strain>
    </source>
</reference>
<organism evidence="2 3">
    <name type="scientific">Salinimicrobium marinum</name>
    <dbReference type="NCBI Taxonomy" id="680283"/>
    <lineage>
        <taxon>Bacteria</taxon>
        <taxon>Pseudomonadati</taxon>
        <taxon>Bacteroidota</taxon>
        <taxon>Flavobacteriia</taxon>
        <taxon>Flavobacteriales</taxon>
        <taxon>Flavobacteriaceae</taxon>
        <taxon>Salinimicrobium</taxon>
    </lineage>
</organism>
<dbReference type="InterPro" id="IPR023210">
    <property type="entry name" value="NADP_OxRdtase_dom"/>
</dbReference>
<dbReference type="PANTHER" id="PTHR43638:SF3">
    <property type="entry name" value="ALDEHYDE REDUCTASE"/>
    <property type="match status" value="1"/>
</dbReference>
<sequence>MRKRNSYSRIIQNVAGWGSNHTNFRKGKIINLLHDCVEHSITSFNCTDYFGNHVDRTFGTALSESGLSRDQIQLIGKFRTSEGAKDLVSGVDELLLDLKTDYLDLLLLEMPTQPERLKDDMEKLISQAKIKEIGGSNFQEQELQSFRETAPILANQLQLDLFSEAGKRSLQSISSTSEEIIQIIYFDLEKAAQETSESSVLKEIAAKYNLGNFQLLPAWLLQHSMHLHLEISSAEEEELSMLTAAKEVQLTTVDWQKINLLLS</sequence>
<dbReference type="PRINTS" id="PR00069">
    <property type="entry name" value="ALDKETRDTASE"/>
</dbReference>
<feature type="domain" description="NADP-dependent oxidoreductase" evidence="1">
    <location>
        <begin position="17"/>
        <end position="259"/>
    </location>
</feature>